<protein>
    <recommendedName>
        <fullName evidence="3">MarR family transcriptional regulator</fullName>
    </recommendedName>
</protein>
<keyword evidence="2" id="KW-1185">Reference proteome</keyword>
<proteinExistence type="predicted"/>
<evidence type="ECO:0008006" key="3">
    <source>
        <dbReference type="Google" id="ProtNLM"/>
    </source>
</evidence>
<name>A0ABQ4RAM1_9HYPH</name>
<dbReference type="EMBL" id="BPQH01000041">
    <property type="protein sequence ID" value="GJD53920.1"/>
    <property type="molecule type" value="Genomic_DNA"/>
</dbReference>
<accession>A0ABQ4RAM1</accession>
<reference evidence="1" key="2">
    <citation type="submission" date="2021-08" db="EMBL/GenBank/DDBJ databases">
        <authorList>
            <person name="Tani A."/>
            <person name="Ola A."/>
            <person name="Ogura Y."/>
            <person name="Katsura K."/>
            <person name="Hayashi T."/>
        </authorList>
    </citation>
    <scope>NUCLEOTIDE SEQUENCE</scope>
    <source>
        <strain evidence="1">KCTC 52305</strain>
    </source>
</reference>
<sequence length="77" mass="8525">MPNEALTVQLLQWIGDKPRGYAETMDAWRTSCPRLSIFEDAMSAGLIERVSGARLADAQIRVTEAGRQHLRAPETVA</sequence>
<comment type="caution">
    <text evidence="1">The sequence shown here is derived from an EMBL/GenBank/DDBJ whole genome shotgun (WGS) entry which is preliminary data.</text>
</comment>
<dbReference type="Proteomes" id="UP001055167">
    <property type="component" value="Unassembled WGS sequence"/>
</dbReference>
<evidence type="ECO:0000313" key="1">
    <source>
        <dbReference type="EMBL" id="GJD53920.1"/>
    </source>
</evidence>
<evidence type="ECO:0000313" key="2">
    <source>
        <dbReference type="Proteomes" id="UP001055167"/>
    </source>
</evidence>
<gene>
    <name evidence="1" type="ORF">OPKNFCMD_6699</name>
</gene>
<reference evidence="1" key="1">
    <citation type="journal article" date="2021" name="Front. Microbiol.">
        <title>Comprehensive Comparative Genomics and Phenotyping of Methylobacterium Species.</title>
        <authorList>
            <person name="Alessa O."/>
            <person name="Ogura Y."/>
            <person name="Fujitani Y."/>
            <person name="Takami H."/>
            <person name="Hayashi T."/>
            <person name="Sahin N."/>
            <person name="Tani A."/>
        </authorList>
    </citation>
    <scope>NUCLEOTIDE SEQUENCE</scope>
    <source>
        <strain evidence="1">KCTC 52305</strain>
    </source>
</reference>
<organism evidence="1 2">
    <name type="scientific">Methylobacterium crusticola</name>
    <dbReference type="NCBI Taxonomy" id="1697972"/>
    <lineage>
        <taxon>Bacteria</taxon>
        <taxon>Pseudomonadati</taxon>
        <taxon>Pseudomonadota</taxon>
        <taxon>Alphaproteobacteria</taxon>
        <taxon>Hyphomicrobiales</taxon>
        <taxon>Methylobacteriaceae</taxon>
        <taxon>Methylobacterium</taxon>
    </lineage>
</organism>
<dbReference type="RefSeq" id="WP_128564295.1">
    <property type="nucleotide sequence ID" value="NZ_BPQH01000041.1"/>
</dbReference>